<proteinExistence type="predicted"/>
<dbReference type="Proteomes" id="UP001201812">
    <property type="component" value="Unassembled WGS sequence"/>
</dbReference>
<feature type="region of interest" description="Disordered" evidence="1">
    <location>
        <begin position="1"/>
        <end position="99"/>
    </location>
</feature>
<evidence type="ECO:0000313" key="2">
    <source>
        <dbReference type="EMBL" id="KAI1715044.1"/>
    </source>
</evidence>
<feature type="compositionally biased region" description="Polar residues" evidence="1">
    <location>
        <begin position="52"/>
        <end position="63"/>
    </location>
</feature>
<reference evidence="2" key="1">
    <citation type="submission" date="2022-01" db="EMBL/GenBank/DDBJ databases">
        <title>Genome Sequence Resource for Two Populations of Ditylenchus destructor, the Migratory Endoparasitic Phytonematode.</title>
        <authorList>
            <person name="Zhang H."/>
            <person name="Lin R."/>
            <person name="Xie B."/>
        </authorList>
    </citation>
    <scope>NUCLEOTIDE SEQUENCE</scope>
    <source>
        <strain evidence="2">BazhouSP</strain>
    </source>
</reference>
<keyword evidence="3" id="KW-1185">Reference proteome</keyword>
<feature type="compositionally biased region" description="Polar residues" evidence="1">
    <location>
        <begin position="70"/>
        <end position="99"/>
    </location>
</feature>
<comment type="caution">
    <text evidence="2">The sequence shown here is derived from an EMBL/GenBank/DDBJ whole genome shotgun (WGS) entry which is preliminary data.</text>
</comment>
<dbReference type="AlphaFoldDB" id="A0AAD4R163"/>
<feature type="compositionally biased region" description="Basic and acidic residues" evidence="1">
    <location>
        <begin position="32"/>
        <end position="44"/>
    </location>
</feature>
<dbReference type="EMBL" id="JAKKPZ010000012">
    <property type="protein sequence ID" value="KAI1715044.1"/>
    <property type="molecule type" value="Genomic_DNA"/>
</dbReference>
<sequence length="99" mass="11328">MQHRDERREFKRRSKERQSPCANSLFGKMQKKLTEQKDAKDIENKLMPPSSRELNTTPVSVRNSTRRNLSRGSSAVNNVSCSTSNGQFSDNEDQTQPGR</sequence>
<organism evidence="2 3">
    <name type="scientific">Ditylenchus destructor</name>
    <dbReference type="NCBI Taxonomy" id="166010"/>
    <lineage>
        <taxon>Eukaryota</taxon>
        <taxon>Metazoa</taxon>
        <taxon>Ecdysozoa</taxon>
        <taxon>Nematoda</taxon>
        <taxon>Chromadorea</taxon>
        <taxon>Rhabditida</taxon>
        <taxon>Tylenchina</taxon>
        <taxon>Tylenchomorpha</taxon>
        <taxon>Sphaerularioidea</taxon>
        <taxon>Anguinidae</taxon>
        <taxon>Anguininae</taxon>
        <taxon>Ditylenchus</taxon>
    </lineage>
</organism>
<accession>A0AAD4R163</accession>
<name>A0AAD4R163_9BILA</name>
<evidence type="ECO:0000256" key="1">
    <source>
        <dbReference type="SAM" id="MobiDB-lite"/>
    </source>
</evidence>
<protein>
    <submittedName>
        <fullName evidence="2">Uncharacterized protein</fullName>
    </submittedName>
</protein>
<gene>
    <name evidence="2" type="ORF">DdX_08323</name>
</gene>
<evidence type="ECO:0000313" key="3">
    <source>
        <dbReference type="Proteomes" id="UP001201812"/>
    </source>
</evidence>